<dbReference type="STRING" id="1424334.W822_13850"/>
<dbReference type="EMBL" id="AYXT01000010">
    <property type="protein sequence ID" value="ETF01856.1"/>
    <property type="molecule type" value="Genomic_DNA"/>
</dbReference>
<dbReference type="Gene3D" id="3.40.190.10">
    <property type="entry name" value="Periplasmic binding protein-like II"/>
    <property type="match status" value="1"/>
</dbReference>
<dbReference type="InterPro" id="IPR042100">
    <property type="entry name" value="Bug_dom1"/>
</dbReference>
<comment type="similarity">
    <text evidence="1">Belongs to the UPF0065 (bug) family.</text>
</comment>
<dbReference type="Proteomes" id="UP000018733">
    <property type="component" value="Unassembled WGS sequence"/>
</dbReference>
<keyword evidence="4" id="KW-1185">Reference proteome</keyword>
<dbReference type="PATRIC" id="fig|1424334.3.peg.2779"/>
<evidence type="ECO:0000256" key="1">
    <source>
        <dbReference type="ARBA" id="ARBA00006987"/>
    </source>
</evidence>
<dbReference type="PANTHER" id="PTHR42928:SF5">
    <property type="entry name" value="BLR1237 PROTEIN"/>
    <property type="match status" value="1"/>
</dbReference>
<dbReference type="OrthoDB" id="8678390at2"/>
<reference evidence="3 4" key="1">
    <citation type="journal article" date="2014" name="Genome Announc.">
        <title>Draft Genome Sequence of Advenella kashmirensis Strain W13003, a Polycyclic Aromatic Hydrocarbon-Degrading Bacterium.</title>
        <authorList>
            <person name="Wang X."/>
            <person name="Jin D."/>
            <person name="Zhou L."/>
            <person name="Wu L."/>
            <person name="An W."/>
            <person name="Zhao L."/>
        </authorList>
    </citation>
    <scope>NUCLEOTIDE SEQUENCE [LARGE SCALE GENOMIC DNA]</scope>
    <source>
        <strain evidence="3 4">W13003</strain>
    </source>
</reference>
<dbReference type="SUPFAM" id="SSF53850">
    <property type="entry name" value="Periplasmic binding protein-like II"/>
    <property type="match status" value="1"/>
</dbReference>
<keyword evidence="2" id="KW-0732">Signal</keyword>
<evidence type="ECO:0000256" key="2">
    <source>
        <dbReference type="SAM" id="SignalP"/>
    </source>
</evidence>
<dbReference type="CDD" id="cd13578">
    <property type="entry name" value="PBP2_Bug27"/>
    <property type="match status" value="1"/>
</dbReference>
<organism evidence="3 4">
    <name type="scientific">Advenella kashmirensis W13003</name>
    <dbReference type="NCBI Taxonomy" id="1424334"/>
    <lineage>
        <taxon>Bacteria</taxon>
        <taxon>Pseudomonadati</taxon>
        <taxon>Pseudomonadota</taxon>
        <taxon>Betaproteobacteria</taxon>
        <taxon>Burkholderiales</taxon>
        <taxon>Alcaligenaceae</taxon>
    </lineage>
</organism>
<evidence type="ECO:0000313" key="4">
    <source>
        <dbReference type="Proteomes" id="UP000018733"/>
    </source>
</evidence>
<comment type="caution">
    <text evidence="3">The sequence shown here is derived from an EMBL/GenBank/DDBJ whole genome shotgun (WGS) entry which is preliminary data.</text>
</comment>
<gene>
    <name evidence="3" type="ORF">W822_13850</name>
</gene>
<dbReference type="HOGENOM" id="CLU_045683_1_2_4"/>
<dbReference type="PANTHER" id="PTHR42928">
    <property type="entry name" value="TRICARBOXYLATE-BINDING PROTEIN"/>
    <property type="match status" value="1"/>
</dbReference>
<sequence>MKNMIPLIALSVAAGFSAPVLASEYPDRPITLVVPYAAGGGTDTAARIIAKKLAEKLKQPVVVENKAGGATQIGTSYVVRAKPDGYTLLMGTANLATNPAFYKKLPYDVETDLVPVVLATDVPVYIFTSPDSSVKKVQDILDRSKKTGDLSYATAGVGSIPHMAAEIFNRKTGLHLQHVPYKGSAEAVVATSGNQVPLSFDNLAPAYGQVKAARLVPLAIAADKRSPALPNVPTLTELGIPVIAASWWGVLAPTGTPPAVINTLNTQINEVLKEKAVQDYLLQQGIHTVGGTPEQFAQYIHDEAEKWDGIVRDANLHLEN</sequence>
<dbReference type="Pfam" id="PF03401">
    <property type="entry name" value="TctC"/>
    <property type="match status" value="1"/>
</dbReference>
<protein>
    <submittedName>
        <fullName evidence="3">MFS transporter</fullName>
    </submittedName>
</protein>
<dbReference type="RefSeq" id="WP_024005724.1">
    <property type="nucleotide sequence ID" value="NZ_KI650980.1"/>
</dbReference>
<dbReference type="InterPro" id="IPR005064">
    <property type="entry name" value="BUG"/>
</dbReference>
<dbReference type="Gene3D" id="3.40.190.150">
    <property type="entry name" value="Bordetella uptake gene, domain 1"/>
    <property type="match status" value="1"/>
</dbReference>
<dbReference type="eggNOG" id="COG3181">
    <property type="taxonomic scope" value="Bacteria"/>
</dbReference>
<proteinExistence type="inferred from homology"/>
<dbReference type="AlphaFoldDB" id="V8QPG0"/>
<dbReference type="PIRSF" id="PIRSF017082">
    <property type="entry name" value="YflP"/>
    <property type="match status" value="1"/>
</dbReference>
<feature type="chain" id="PRO_5004772960" evidence="2">
    <location>
        <begin position="23"/>
        <end position="320"/>
    </location>
</feature>
<accession>V8QPG0</accession>
<name>V8QPG0_9BURK</name>
<feature type="signal peptide" evidence="2">
    <location>
        <begin position="1"/>
        <end position="22"/>
    </location>
</feature>
<evidence type="ECO:0000313" key="3">
    <source>
        <dbReference type="EMBL" id="ETF01856.1"/>
    </source>
</evidence>